<feature type="region of interest" description="Disordered" evidence="1">
    <location>
        <begin position="97"/>
        <end position="141"/>
    </location>
</feature>
<dbReference type="Proteomes" id="UP001341840">
    <property type="component" value="Unassembled WGS sequence"/>
</dbReference>
<protein>
    <submittedName>
        <fullName evidence="2">Uncharacterized protein</fullName>
    </submittedName>
</protein>
<reference evidence="2 3" key="1">
    <citation type="journal article" date="2023" name="Plants (Basel)">
        <title>Bridging the Gap: Combining Genomics and Transcriptomics Approaches to Understand Stylosanthes scabra, an Orphan Legume from the Brazilian Caatinga.</title>
        <authorList>
            <person name="Ferreira-Neto J.R.C."/>
            <person name="da Silva M.D."/>
            <person name="Binneck E."/>
            <person name="de Melo N.F."/>
            <person name="da Silva R.H."/>
            <person name="de Melo A.L.T.M."/>
            <person name="Pandolfi V."/>
            <person name="Bustamante F.O."/>
            <person name="Brasileiro-Vidal A.C."/>
            <person name="Benko-Iseppon A.M."/>
        </authorList>
    </citation>
    <scope>NUCLEOTIDE SEQUENCE [LARGE SCALE GENOMIC DNA]</scope>
    <source>
        <tissue evidence="2">Leaves</tissue>
    </source>
</reference>
<proteinExistence type="predicted"/>
<dbReference type="EMBL" id="JASCZI010211979">
    <property type="protein sequence ID" value="MED6197811.1"/>
    <property type="molecule type" value="Genomic_DNA"/>
</dbReference>
<name>A0ABU6XJ36_9FABA</name>
<evidence type="ECO:0000313" key="2">
    <source>
        <dbReference type="EMBL" id="MED6197811.1"/>
    </source>
</evidence>
<feature type="region of interest" description="Disordered" evidence="1">
    <location>
        <begin position="232"/>
        <end position="285"/>
    </location>
</feature>
<evidence type="ECO:0000313" key="3">
    <source>
        <dbReference type="Proteomes" id="UP001341840"/>
    </source>
</evidence>
<sequence>MGFSETKHPCGRMDSLYGRTSLRFHKWEPLHRACACTITPRDCAITKSNPGCSLLPSCRCTPLHVPSHDPCAPAVLHASSRWDELLSAQIEVSGVRPHAPACATTRGPKLSIMGPQRRRMDHKGKQVASNKKEKMRTPPTRASPRLAALRAPLAIPSPPAALQPQEILPTNQENREATNTEIPRTIKIRKTARISVKPIQGRFASRLAERITPFKATSKEKVLIVLSSDDELENNIEAPTTEEVGTEEDPEELPKEEEEEEEDPEELPKEESQDLWDLTEPSTSS</sequence>
<evidence type="ECO:0000256" key="1">
    <source>
        <dbReference type="SAM" id="MobiDB-lite"/>
    </source>
</evidence>
<feature type="compositionally biased region" description="Acidic residues" evidence="1">
    <location>
        <begin position="244"/>
        <end position="265"/>
    </location>
</feature>
<comment type="caution">
    <text evidence="2">The sequence shown here is derived from an EMBL/GenBank/DDBJ whole genome shotgun (WGS) entry which is preliminary data.</text>
</comment>
<organism evidence="2 3">
    <name type="scientific">Stylosanthes scabra</name>
    <dbReference type="NCBI Taxonomy" id="79078"/>
    <lineage>
        <taxon>Eukaryota</taxon>
        <taxon>Viridiplantae</taxon>
        <taxon>Streptophyta</taxon>
        <taxon>Embryophyta</taxon>
        <taxon>Tracheophyta</taxon>
        <taxon>Spermatophyta</taxon>
        <taxon>Magnoliopsida</taxon>
        <taxon>eudicotyledons</taxon>
        <taxon>Gunneridae</taxon>
        <taxon>Pentapetalae</taxon>
        <taxon>rosids</taxon>
        <taxon>fabids</taxon>
        <taxon>Fabales</taxon>
        <taxon>Fabaceae</taxon>
        <taxon>Papilionoideae</taxon>
        <taxon>50 kb inversion clade</taxon>
        <taxon>dalbergioids sensu lato</taxon>
        <taxon>Dalbergieae</taxon>
        <taxon>Pterocarpus clade</taxon>
        <taxon>Stylosanthes</taxon>
    </lineage>
</organism>
<keyword evidence="3" id="KW-1185">Reference proteome</keyword>
<gene>
    <name evidence="2" type="ORF">PIB30_060238</name>
</gene>
<accession>A0ABU6XJ36</accession>